<feature type="region of interest" description="Disordered" evidence="5">
    <location>
        <begin position="331"/>
        <end position="360"/>
    </location>
</feature>
<evidence type="ECO:0000313" key="7">
    <source>
        <dbReference type="EMBL" id="EJK46406.1"/>
    </source>
</evidence>
<dbReference type="OMA" id="LFSEPIW"/>
<keyword evidence="4 6" id="KW-0472">Membrane</keyword>
<dbReference type="NCBIfam" id="TIGR00803">
    <property type="entry name" value="nst"/>
    <property type="match status" value="1"/>
</dbReference>
<keyword evidence="8" id="KW-1185">Reference proteome</keyword>
<dbReference type="EMBL" id="AGNL01047779">
    <property type="protein sequence ID" value="EJK46406.1"/>
    <property type="molecule type" value="Genomic_DNA"/>
</dbReference>
<reference evidence="7 8" key="1">
    <citation type="journal article" date="2012" name="Genome Biol.">
        <title>Genome and low-iron response of an oceanic diatom adapted to chronic iron limitation.</title>
        <authorList>
            <person name="Lommer M."/>
            <person name="Specht M."/>
            <person name="Roy A.S."/>
            <person name="Kraemer L."/>
            <person name="Andreson R."/>
            <person name="Gutowska M.A."/>
            <person name="Wolf J."/>
            <person name="Bergner S.V."/>
            <person name="Schilhabel M.B."/>
            <person name="Klostermeier U.C."/>
            <person name="Beiko R.G."/>
            <person name="Rosenstiel P."/>
            <person name="Hippler M."/>
            <person name="Laroche J."/>
        </authorList>
    </citation>
    <scope>NUCLEOTIDE SEQUENCE [LARGE SCALE GENOMIC DNA]</scope>
    <source>
        <strain evidence="7 8">CCMP1005</strain>
    </source>
</reference>
<dbReference type="Pfam" id="PF04142">
    <property type="entry name" value="Nuc_sug_transp"/>
    <property type="match status" value="1"/>
</dbReference>
<comment type="subcellular location">
    <subcellularLocation>
        <location evidence="1">Membrane</location>
        <topology evidence="1">Multi-pass membrane protein</topology>
    </subcellularLocation>
</comment>
<accession>K0RBD9</accession>
<feature type="transmembrane region" description="Helical" evidence="6">
    <location>
        <begin position="156"/>
        <end position="174"/>
    </location>
</feature>
<feature type="compositionally biased region" description="Polar residues" evidence="5">
    <location>
        <begin position="331"/>
        <end position="340"/>
    </location>
</feature>
<feature type="transmembrane region" description="Helical" evidence="6">
    <location>
        <begin position="102"/>
        <end position="120"/>
    </location>
</feature>
<evidence type="ECO:0000256" key="4">
    <source>
        <dbReference type="ARBA" id="ARBA00023136"/>
    </source>
</evidence>
<dbReference type="OrthoDB" id="408493at2759"/>
<feature type="transmembrane region" description="Helical" evidence="6">
    <location>
        <begin position="126"/>
        <end position="147"/>
    </location>
</feature>
<feature type="transmembrane region" description="Helical" evidence="6">
    <location>
        <begin position="253"/>
        <end position="275"/>
    </location>
</feature>
<keyword evidence="2 6" id="KW-0812">Transmembrane</keyword>
<feature type="compositionally biased region" description="Basic and acidic residues" evidence="5">
    <location>
        <begin position="346"/>
        <end position="360"/>
    </location>
</feature>
<comment type="caution">
    <text evidence="7">The sequence shown here is derived from an EMBL/GenBank/DDBJ whole genome shotgun (WGS) entry which is preliminary data.</text>
</comment>
<evidence type="ECO:0000256" key="2">
    <source>
        <dbReference type="ARBA" id="ARBA00022692"/>
    </source>
</evidence>
<evidence type="ECO:0008006" key="9">
    <source>
        <dbReference type="Google" id="ProtNLM"/>
    </source>
</evidence>
<dbReference type="InterPro" id="IPR037185">
    <property type="entry name" value="EmrE-like"/>
</dbReference>
<feature type="transmembrane region" description="Helical" evidence="6">
    <location>
        <begin position="229"/>
        <end position="247"/>
    </location>
</feature>
<protein>
    <recommendedName>
        <fullName evidence="9">EamA domain-containing protein</fullName>
    </recommendedName>
</protein>
<evidence type="ECO:0000256" key="3">
    <source>
        <dbReference type="ARBA" id="ARBA00022989"/>
    </source>
</evidence>
<dbReference type="PANTHER" id="PTHR10231">
    <property type="entry name" value="NUCLEOTIDE-SUGAR TRANSMEMBRANE TRANSPORTER"/>
    <property type="match status" value="1"/>
</dbReference>
<evidence type="ECO:0000256" key="6">
    <source>
        <dbReference type="SAM" id="Phobius"/>
    </source>
</evidence>
<proteinExistence type="predicted"/>
<gene>
    <name evidence="7" type="ORF">THAOC_34921</name>
</gene>
<dbReference type="eggNOG" id="KOG2234">
    <property type="taxonomic scope" value="Eukaryota"/>
</dbReference>
<sequence length="360" mass="39304">SDEGPSSRDQPDYKTEARMFSSVMNSTKLAVLFLLCMQNTLFTVMRRYSQGVLREQYSKYEVLLVGEFIKIVYSAFKIAADLSPSEKAVPRLRYLIRRSRKMAVLACIYGAMNILSFVSLRNISAGMFTIFAQLKILTTATCSTIMLGRSYSMTKWRALISLMMGVLLFSEPIWNNSERSKSPEGGNVVLGTAAVLTEVTLSGFASIYFEKVIKTDPEQLGIWERNYQLAFGSVPIYLMFMIFGGGGDVGHGGGWSIVAVMLAILGAAGGLLVALSIKHGDSILKTLATTGAIVFSATLDHMVLGGPLTSIMMIAGVQVVLSICNYTFDQTPSAEPSSNAPTPPAQRDEEMQKLNSENKN</sequence>
<dbReference type="GO" id="GO:0015165">
    <property type="term" value="F:pyrimidine nucleotide-sugar transmembrane transporter activity"/>
    <property type="evidence" value="ECO:0007669"/>
    <property type="project" value="InterPro"/>
</dbReference>
<organism evidence="7 8">
    <name type="scientific">Thalassiosira oceanica</name>
    <name type="common">Marine diatom</name>
    <dbReference type="NCBI Taxonomy" id="159749"/>
    <lineage>
        <taxon>Eukaryota</taxon>
        <taxon>Sar</taxon>
        <taxon>Stramenopiles</taxon>
        <taxon>Ochrophyta</taxon>
        <taxon>Bacillariophyta</taxon>
        <taxon>Coscinodiscophyceae</taxon>
        <taxon>Thalassiosirophycidae</taxon>
        <taxon>Thalassiosirales</taxon>
        <taxon>Thalassiosiraceae</taxon>
        <taxon>Thalassiosira</taxon>
    </lineage>
</organism>
<name>K0RBD9_THAOC</name>
<evidence type="ECO:0000256" key="5">
    <source>
        <dbReference type="SAM" id="MobiDB-lite"/>
    </source>
</evidence>
<dbReference type="AlphaFoldDB" id="K0RBD9"/>
<dbReference type="GO" id="GO:0000139">
    <property type="term" value="C:Golgi membrane"/>
    <property type="evidence" value="ECO:0007669"/>
    <property type="project" value="InterPro"/>
</dbReference>
<feature type="transmembrane region" description="Helical" evidence="6">
    <location>
        <begin position="29"/>
        <end position="49"/>
    </location>
</feature>
<keyword evidence="3 6" id="KW-1133">Transmembrane helix</keyword>
<evidence type="ECO:0000313" key="8">
    <source>
        <dbReference type="Proteomes" id="UP000266841"/>
    </source>
</evidence>
<dbReference type="Proteomes" id="UP000266841">
    <property type="component" value="Unassembled WGS sequence"/>
</dbReference>
<feature type="non-terminal residue" evidence="7">
    <location>
        <position position="1"/>
    </location>
</feature>
<dbReference type="InterPro" id="IPR007271">
    <property type="entry name" value="Nuc_sug_transpt"/>
</dbReference>
<feature type="transmembrane region" description="Helical" evidence="6">
    <location>
        <begin position="186"/>
        <end position="209"/>
    </location>
</feature>
<dbReference type="SUPFAM" id="SSF103481">
    <property type="entry name" value="Multidrug resistance efflux transporter EmrE"/>
    <property type="match status" value="1"/>
</dbReference>
<evidence type="ECO:0000256" key="1">
    <source>
        <dbReference type="ARBA" id="ARBA00004141"/>
    </source>
</evidence>